<gene>
    <name evidence="1" type="ORF">U0070_020045</name>
</gene>
<proteinExistence type="predicted"/>
<dbReference type="EMBL" id="JBBHLL010000642">
    <property type="protein sequence ID" value="KAK7799035.1"/>
    <property type="molecule type" value="Genomic_DNA"/>
</dbReference>
<evidence type="ECO:0000313" key="2">
    <source>
        <dbReference type="Proteomes" id="UP001488838"/>
    </source>
</evidence>
<comment type="caution">
    <text evidence="1">The sequence shown here is derived from an EMBL/GenBank/DDBJ whole genome shotgun (WGS) entry which is preliminary data.</text>
</comment>
<keyword evidence="2" id="KW-1185">Reference proteome</keyword>
<feature type="non-terminal residue" evidence="1">
    <location>
        <position position="1"/>
    </location>
</feature>
<accession>A0AAW0HBQ0</accession>
<dbReference type="Proteomes" id="UP001488838">
    <property type="component" value="Unassembled WGS sequence"/>
</dbReference>
<name>A0AAW0HBQ0_MYOGA</name>
<sequence length="86" mass="9637">QAKRQQNGYPASLQLQLHLSDPTVEKFEEKPGMVNLAEPFKDKMGVPFRVPGTLILPRIVVCLSVNYAFVTKMCHQTHKTECKAPG</sequence>
<organism evidence="1 2">
    <name type="scientific">Myodes glareolus</name>
    <name type="common">Bank vole</name>
    <name type="synonym">Clethrionomys glareolus</name>
    <dbReference type="NCBI Taxonomy" id="447135"/>
    <lineage>
        <taxon>Eukaryota</taxon>
        <taxon>Metazoa</taxon>
        <taxon>Chordata</taxon>
        <taxon>Craniata</taxon>
        <taxon>Vertebrata</taxon>
        <taxon>Euteleostomi</taxon>
        <taxon>Mammalia</taxon>
        <taxon>Eutheria</taxon>
        <taxon>Euarchontoglires</taxon>
        <taxon>Glires</taxon>
        <taxon>Rodentia</taxon>
        <taxon>Myomorpha</taxon>
        <taxon>Muroidea</taxon>
        <taxon>Cricetidae</taxon>
        <taxon>Arvicolinae</taxon>
        <taxon>Myodes</taxon>
    </lineage>
</organism>
<evidence type="ECO:0000313" key="1">
    <source>
        <dbReference type="EMBL" id="KAK7799035.1"/>
    </source>
</evidence>
<reference evidence="1 2" key="1">
    <citation type="journal article" date="2023" name="bioRxiv">
        <title>Conserved and derived expression patterns and positive selection on dental genes reveal complex evolutionary context of ever-growing rodent molars.</title>
        <authorList>
            <person name="Calamari Z.T."/>
            <person name="Song A."/>
            <person name="Cohen E."/>
            <person name="Akter M."/>
            <person name="Roy R.D."/>
            <person name="Hallikas O."/>
            <person name="Christensen M.M."/>
            <person name="Li P."/>
            <person name="Marangoni P."/>
            <person name="Jernvall J."/>
            <person name="Klein O.D."/>
        </authorList>
    </citation>
    <scope>NUCLEOTIDE SEQUENCE [LARGE SCALE GENOMIC DNA]</scope>
    <source>
        <strain evidence="1">V071</strain>
    </source>
</reference>
<protein>
    <submittedName>
        <fullName evidence="1">Uncharacterized protein</fullName>
    </submittedName>
</protein>
<dbReference type="AlphaFoldDB" id="A0AAW0HBQ0"/>